<dbReference type="GO" id="GO:0005634">
    <property type="term" value="C:nucleus"/>
    <property type="evidence" value="ECO:0007669"/>
    <property type="project" value="UniProtKB-SubCell"/>
</dbReference>
<dbReference type="OrthoDB" id="431852at2759"/>
<evidence type="ECO:0000259" key="7">
    <source>
        <dbReference type="Pfam" id="PF04182"/>
    </source>
</evidence>
<reference evidence="8 9" key="3">
    <citation type="journal article" date="2016" name="Sci. Rep.">
        <title>Genome-wide diversity and gene expression profiling of Babesia microti isolates identify polymorphic genes that mediate host-pathogen interactions.</title>
        <authorList>
            <person name="Silva J.C."/>
            <person name="Cornillot E."/>
            <person name="McCracken C."/>
            <person name="Usmani-Brown S."/>
            <person name="Dwivedi A."/>
            <person name="Ifeonu O.O."/>
            <person name="Crabtree J."/>
            <person name="Gotia H.T."/>
            <person name="Virji A.Z."/>
            <person name="Reynes C."/>
            <person name="Colinge J."/>
            <person name="Kumar V."/>
            <person name="Lawres L."/>
            <person name="Pazzi J.E."/>
            <person name="Pablo J.V."/>
            <person name="Hung C."/>
            <person name="Brancato J."/>
            <person name="Kumari P."/>
            <person name="Orvis J."/>
            <person name="Tretina K."/>
            <person name="Chibucos M."/>
            <person name="Ott S."/>
            <person name="Sadzewicz L."/>
            <person name="Sengamalay N."/>
            <person name="Shetty A.C."/>
            <person name="Su Q."/>
            <person name="Tallon L."/>
            <person name="Fraser C.M."/>
            <person name="Frutos R."/>
            <person name="Molina D.M."/>
            <person name="Krause P.J."/>
            <person name="Ben Mamoun C."/>
        </authorList>
    </citation>
    <scope>NUCLEOTIDE SEQUENCE [LARGE SCALE GENOMIC DNA]</scope>
    <source>
        <strain evidence="8 9">RI</strain>
    </source>
</reference>
<evidence type="ECO:0000313" key="9">
    <source>
        <dbReference type="Proteomes" id="UP000002899"/>
    </source>
</evidence>
<feature type="region of interest" description="Disordered" evidence="6">
    <location>
        <begin position="538"/>
        <end position="557"/>
    </location>
</feature>
<reference evidence="8 9" key="1">
    <citation type="journal article" date="2012" name="Nucleic Acids Res.">
        <title>Sequencing of the smallest Apicomplexan genome from the human pathogen Babesia microti.</title>
        <authorList>
            <person name="Cornillot E."/>
            <person name="Hadj-Kaddour K."/>
            <person name="Dassouli A."/>
            <person name="Noel B."/>
            <person name="Ranwez V."/>
            <person name="Vacherie B."/>
            <person name="Augagneur Y."/>
            <person name="Bres V."/>
            <person name="Duclos A."/>
            <person name="Randazzo S."/>
            <person name="Carcy B."/>
            <person name="Debierre-Grockiego F."/>
            <person name="Delbecq S."/>
            <person name="Moubri-Menage K."/>
            <person name="Shams-Eldin H."/>
            <person name="Usmani-Brown S."/>
            <person name="Bringaud F."/>
            <person name="Wincker P."/>
            <person name="Vivares C.P."/>
            <person name="Schwarz R.T."/>
            <person name="Schetters T.P."/>
            <person name="Krause P.J."/>
            <person name="Gorenflot A."/>
            <person name="Berry V."/>
            <person name="Barbe V."/>
            <person name="Ben Mamoun C."/>
        </authorList>
    </citation>
    <scope>NUCLEOTIDE SEQUENCE [LARGE SCALE GENOMIC DNA]</scope>
    <source>
        <strain evidence="8 9">RI</strain>
    </source>
</reference>
<evidence type="ECO:0000256" key="2">
    <source>
        <dbReference type="ARBA" id="ARBA00022553"/>
    </source>
</evidence>
<dbReference type="PANTHER" id="PTHR15180:SF1">
    <property type="entry name" value="GENERAL TRANSCRIPTION FACTOR 3C POLYPEPTIDE 1"/>
    <property type="match status" value="1"/>
</dbReference>
<evidence type="ECO:0000313" key="8">
    <source>
        <dbReference type="EMBL" id="CCF75390.1"/>
    </source>
</evidence>
<comment type="subcellular location">
    <subcellularLocation>
        <location evidence="1">Nucleus</location>
    </subcellularLocation>
</comment>
<name>I7JCR1_BABMR</name>
<dbReference type="Pfam" id="PF04182">
    <property type="entry name" value="B-block_TFIIIC"/>
    <property type="match status" value="1"/>
</dbReference>
<dbReference type="GO" id="GO:0042791">
    <property type="term" value="P:5S class rRNA transcription by RNA polymerase III"/>
    <property type="evidence" value="ECO:0007669"/>
    <property type="project" value="TreeGrafter"/>
</dbReference>
<dbReference type="VEuPathDB" id="PiroplasmaDB:BmR1_04g05960"/>
<proteinExistence type="predicted"/>
<accession>I7JCR1</accession>
<dbReference type="GO" id="GO:0000127">
    <property type="term" value="C:transcription factor TFIIIC complex"/>
    <property type="evidence" value="ECO:0007669"/>
    <property type="project" value="InterPro"/>
</dbReference>
<organism evidence="8 9">
    <name type="scientific">Babesia microti (strain RI)</name>
    <dbReference type="NCBI Taxonomy" id="1133968"/>
    <lineage>
        <taxon>Eukaryota</taxon>
        <taxon>Sar</taxon>
        <taxon>Alveolata</taxon>
        <taxon>Apicomplexa</taxon>
        <taxon>Aconoidasida</taxon>
        <taxon>Piroplasmida</taxon>
        <taxon>Babesiidae</taxon>
        <taxon>Babesia</taxon>
    </lineage>
</organism>
<evidence type="ECO:0000256" key="4">
    <source>
        <dbReference type="ARBA" id="ARBA00023163"/>
    </source>
</evidence>
<dbReference type="EMBL" id="LN871599">
    <property type="protein sequence ID" value="CCF75390.1"/>
    <property type="molecule type" value="Genomic_DNA"/>
</dbReference>
<dbReference type="GO" id="GO:0006384">
    <property type="term" value="P:transcription initiation at RNA polymerase III promoter"/>
    <property type="evidence" value="ECO:0007669"/>
    <property type="project" value="InterPro"/>
</dbReference>
<evidence type="ECO:0000256" key="5">
    <source>
        <dbReference type="ARBA" id="ARBA00023242"/>
    </source>
</evidence>
<sequence length="1373" mass="155904">MDILVFEESINVLAEQTQPIRFADLLQQVSQQMATECHYIKDILWKFVINSPSILTSSPTISDIVNDEALHLLCNEIRFRRINIDMYESIIKNTQRIRVLLAISRRKYEGYWQSELSYNLSIDPKNLFQLLQVLCKQQVIIKLNMPFYVKSGSEDKMCFSTSSASSNSILFHHKYFVFEKFPEYIKVQMKNLSLDLFGNTLLDFINKSPDGIALESSTLNYYINLTSSSAAKLCAAINPKVAEKGFNNLVNFLIERSKIARALAYCKDTGKNELVLITAKSPHFKAKSNECSDYKSLYLYQLNAKLTLPEQICKLIMLNGNKGIMATEICQILSIRLKPLTKILNSLCPEYIKKIPERAGKLFYYRYHLSNRSLANLPLVEGTMLSDKLSHNDLSQSINMDLSINSDQNTEFYSWLRNNLEQLSSLVGKVKGKINTSQFRGRIAIIIEYLKRQKFATPADFAKTFCKVEGSEKLVDKRTVNRLISHALQHYRHIRQIKFFPSQNALVPINLIYDSNLTTSEGVKKLWSLALKGNTQNNTTSNAESNQLDAPNGSSTNLNNKTLDLPLIEGIVVSEVIGRSQENASFSQKLLVSNGFVIPIMTRLKITHEFLITLGNDLLTEKSILNKMPFRIFLKVIGCGYAIKDQQWVQQHLSVDLEKLPSDIYKLLMFGAVGRVSNTKNRRVATQIVTKLCLLLTELGLVNSVTEPTSNGTVYQFWLVNRVINKSFCHKDLNCFYCNKGSMSMNSLDDLERFWSHLKSFIWHITESHPDDSIESYLAMGNELEQMGEIQLVRNGQRLIPKEALIRKNWKGLFEDATSIDTCGDIEILSQFIDKYLDPLYISGEKPTKYSSANWWEKLACAENLTAHYGQKLNDQLLYKLVSLLWGFDDHDSKSPRILWQKCQQIITKLLQDGRPLKKKPVRQIKNTVFKFTFRSFLVTPIKSINSQLLVDCFSPLAFKELKQLIKYWTLAKIIHKVPSLSQVTSISSDNTLPDDKGDSYTSNATIGTLCKYIIGKNGNIRLFGTVGSMIELQNLWLCQKYSCYESTISRLEMLAAGKGMLLVEDYQQTKIDKRIYSGGLERHYAMIQQPYPQITFVVNQSLSKNQKKEVSKPVIAVAKVSSPIDGFNLLLTPDSTDKLGCDSGVTLLQELAKEVDKHKIITIYDQLISAQESGLSVPLYTDVPKELTLLYLLKLAFRVPDTSWRFVASSFAKNLLNVQSKTIFVRPKYITNDLWLKCGFNISDKYICDVINDFGINAMPLLDKFSPTIFTTLTGAPNFSIFSLVPLRIYSILRNSPGLTLAEINNKLCLLEPCETLDIISSMIQQGLINQLVTNYNGTNTITYLSNVTPNLEPYEQIIEEVIAQNSDGDGI</sequence>
<protein>
    <recommendedName>
        <fullName evidence="7">B-block binding subunit of TFIIIC domain-containing protein</fullName>
    </recommendedName>
</protein>
<keyword evidence="3" id="KW-0238">DNA-binding</keyword>
<dbReference type="GeneID" id="24425837"/>
<dbReference type="RefSeq" id="XP_012649798.1">
    <property type="nucleotide sequence ID" value="XM_012794344.1"/>
</dbReference>
<dbReference type="Proteomes" id="UP000002899">
    <property type="component" value="Chromosome IV"/>
</dbReference>
<evidence type="ECO:0000256" key="6">
    <source>
        <dbReference type="SAM" id="MobiDB-lite"/>
    </source>
</evidence>
<dbReference type="InterPro" id="IPR044210">
    <property type="entry name" value="Tfc3-like"/>
</dbReference>
<keyword evidence="2" id="KW-0597">Phosphoprotein</keyword>
<keyword evidence="5" id="KW-0539">Nucleus</keyword>
<keyword evidence="9" id="KW-1185">Reference proteome</keyword>
<dbReference type="InterPro" id="IPR007309">
    <property type="entry name" value="TFIIIC_Bblock-bd"/>
</dbReference>
<reference evidence="8 9" key="2">
    <citation type="journal article" date="2013" name="PLoS ONE">
        <title>Whole genome mapping and re-organization of the nuclear and mitochondrial genomes of Babesia microti isolates.</title>
        <authorList>
            <person name="Cornillot E."/>
            <person name="Dassouli A."/>
            <person name="Garg A."/>
            <person name="Pachikara N."/>
            <person name="Randazzo S."/>
            <person name="Depoix D."/>
            <person name="Carcy B."/>
            <person name="Delbecq S."/>
            <person name="Frutos R."/>
            <person name="Silva J.C."/>
            <person name="Sutton R."/>
            <person name="Krause P.J."/>
            <person name="Mamoun C.B."/>
        </authorList>
    </citation>
    <scope>NUCLEOTIDE SEQUENCE [LARGE SCALE GENOMIC DNA]</scope>
    <source>
        <strain evidence="8 9">RI</strain>
    </source>
</reference>
<keyword evidence="4" id="KW-0804">Transcription</keyword>
<dbReference type="GO" id="GO:0003677">
    <property type="term" value="F:DNA binding"/>
    <property type="evidence" value="ECO:0007669"/>
    <property type="project" value="UniProtKB-KW"/>
</dbReference>
<evidence type="ECO:0000256" key="1">
    <source>
        <dbReference type="ARBA" id="ARBA00004123"/>
    </source>
</evidence>
<feature type="domain" description="B-block binding subunit of TFIIIC" evidence="7">
    <location>
        <begin position="97"/>
        <end position="176"/>
    </location>
</feature>
<dbReference type="PANTHER" id="PTHR15180">
    <property type="entry name" value="GENERAL TRANSCRIPTION FACTOR 3C POLYPEPTIDE 1"/>
    <property type="match status" value="1"/>
</dbReference>
<dbReference type="KEGG" id="bmic:BmR1_04g05960"/>
<evidence type="ECO:0000256" key="3">
    <source>
        <dbReference type="ARBA" id="ARBA00023125"/>
    </source>
</evidence>